<accession>A0ABT0QH78</accession>
<evidence type="ECO:0000313" key="3">
    <source>
        <dbReference type="Proteomes" id="UP001165381"/>
    </source>
</evidence>
<name>A0ABT0QH78_9FLAO</name>
<evidence type="ECO:0000313" key="2">
    <source>
        <dbReference type="EMBL" id="MCL6296255.1"/>
    </source>
</evidence>
<feature type="domain" description="DinB-like" evidence="1">
    <location>
        <begin position="12"/>
        <end position="150"/>
    </location>
</feature>
<evidence type="ECO:0000259" key="1">
    <source>
        <dbReference type="Pfam" id="PF12867"/>
    </source>
</evidence>
<reference evidence="2" key="1">
    <citation type="submission" date="2022-05" db="EMBL/GenBank/DDBJ databases">
        <authorList>
            <person name="Park J.-S."/>
        </authorList>
    </citation>
    <scope>NUCLEOTIDE SEQUENCE</scope>
    <source>
        <strain evidence="2">2012CJ34-3</strain>
    </source>
</reference>
<dbReference type="InterPro" id="IPR024775">
    <property type="entry name" value="DinB-like"/>
</dbReference>
<dbReference type="EMBL" id="JAMFLZ010000007">
    <property type="protein sequence ID" value="MCL6296255.1"/>
    <property type="molecule type" value="Genomic_DNA"/>
</dbReference>
<gene>
    <name evidence="2" type="ORF">M3P09_14680</name>
</gene>
<dbReference type="Proteomes" id="UP001165381">
    <property type="component" value="Unassembled WGS sequence"/>
</dbReference>
<dbReference type="InterPro" id="IPR034660">
    <property type="entry name" value="DinB/YfiT-like"/>
</dbReference>
<proteinExistence type="predicted"/>
<sequence>MEYNINKALEILERTPKTLSAFLLNVSDEWILCNEGDNTWSVFDVVGHLIHGEKTDWMQRLEIILNDSNNKAFESFDRFAQFENSKGKTLSQLLEEFSELRTKNLKYFKALNLSKTELDQKGIHLELGEVTLKQLLATWVTHDLGHIAQIARIMAKQYKEEVGPWKAYIPILNK</sequence>
<organism evidence="2 3">
    <name type="scientific">Jejuia spongiicola</name>
    <dbReference type="NCBI Taxonomy" id="2942207"/>
    <lineage>
        <taxon>Bacteria</taxon>
        <taxon>Pseudomonadati</taxon>
        <taxon>Bacteroidota</taxon>
        <taxon>Flavobacteriia</taxon>
        <taxon>Flavobacteriales</taxon>
        <taxon>Flavobacteriaceae</taxon>
        <taxon>Jejuia</taxon>
    </lineage>
</organism>
<dbReference type="Pfam" id="PF12867">
    <property type="entry name" value="DinB_2"/>
    <property type="match status" value="1"/>
</dbReference>
<dbReference type="SUPFAM" id="SSF109854">
    <property type="entry name" value="DinB/YfiT-like putative metalloenzymes"/>
    <property type="match status" value="1"/>
</dbReference>
<dbReference type="Gene3D" id="1.20.120.450">
    <property type="entry name" value="dinb family like domain"/>
    <property type="match status" value="1"/>
</dbReference>
<keyword evidence="3" id="KW-1185">Reference proteome</keyword>
<comment type="caution">
    <text evidence="2">The sequence shown here is derived from an EMBL/GenBank/DDBJ whole genome shotgun (WGS) entry which is preliminary data.</text>
</comment>
<dbReference type="RefSeq" id="WP_249973723.1">
    <property type="nucleotide sequence ID" value="NZ_JAMFLZ010000007.1"/>
</dbReference>
<protein>
    <submittedName>
        <fullName evidence="2">DinB family protein</fullName>
    </submittedName>
</protein>